<dbReference type="Pfam" id="PF01202">
    <property type="entry name" value="SKI"/>
    <property type="match status" value="1"/>
</dbReference>
<comment type="subunit">
    <text evidence="11">Monomer.</text>
</comment>
<keyword evidence="11" id="KW-0479">Metal-binding</keyword>
<feature type="binding site" evidence="11">
    <location>
        <position position="144"/>
    </location>
    <ligand>
        <name>substrate</name>
    </ligand>
</feature>
<dbReference type="EMBL" id="PKLF01000001">
    <property type="protein sequence ID" value="MBE8610842.1"/>
    <property type="molecule type" value="Genomic_DNA"/>
</dbReference>
<dbReference type="PROSITE" id="PS01128">
    <property type="entry name" value="SHIKIMATE_KINASE"/>
    <property type="match status" value="1"/>
</dbReference>
<accession>A0A0A2R5W2</accession>
<reference evidence="14" key="2">
    <citation type="submission" date="2023-02" db="EMBL/GenBank/DDBJ databases">
        <title>Detection, antimicrobial susceptibility and genomic characterization of NDM-producing species of Morganellaceae, Yersiniaceae, and Enterobacteriaceae other than Klebsiella.</title>
        <authorList>
            <person name="Camargo C.H."/>
            <person name="Sacchi C.T."/>
            <person name="Campos K.R."/>
        </authorList>
    </citation>
    <scope>NUCLEOTIDE SEQUENCE</scope>
    <source>
        <strain evidence="14">1189_21</strain>
    </source>
</reference>
<dbReference type="GO" id="GO:0009423">
    <property type="term" value="P:chorismate biosynthetic process"/>
    <property type="evidence" value="ECO:0007669"/>
    <property type="project" value="UniProtKB-UniRule"/>
</dbReference>
<feature type="binding site" evidence="11">
    <location>
        <position position="125"/>
    </location>
    <ligand>
        <name>ATP</name>
        <dbReference type="ChEBI" id="CHEBI:30616"/>
    </ligand>
</feature>
<evidence type="ECO:0000256" key="9">
    <source>
        <dbReference type="ARBA" id="ARBA00023141"/>
    </source>
</evidence>
<keyword evidence="9 11" id="KW-0057">Aromatic amino acid biosynthesis</keyword>
<evidence type="ECO:0000256" key="7">
    <source>
        <dbReference type="ARBA" id="ARBA00022840"/>
    </source>
</evidence>
<name>A0A0A2R5W2_MORMO</name>
<dbReference type="CDD" id="cd00464">
    <property type="entry name" value="SK"/>
    <property type="match status" value="1"/>
</dbReference>
<feature type="binding site" evidence="11">
    <location>
        <position position="84"/>
    </location>
    <ligand>
        <name>substrate</name>
    </ligand>
</feature>
<evidence type="ECO:0000256" key="8">
    <source>
        <dbReference type="ARBA" id="ARBA00022842"/>
    </source>
</evidence>
<dbReference type="EMBL" id="JAPKIY010000031">
    <property type="protein sequence ID" value="MDS0899409.1"/>
    <property type="molecule type" value="Genomic_DNA"/>
</dbReference>
<evidence type="ECO:0000313" key="13">
    <source>
        <dbReference type="EMBL" id="MBE8610842.1"/>
    </source>
</evidence>
<dbReference type="STRING" id="582.AL531_01505"/>
<dbReference type="AlphaFoldDB" id="A0A0A2R5W2"/>
<dbReference type="GO" id="GO:0005524">
    <property type="term" value="F:ATP binding"/>
    <property type="evidence" value="ECO:0007669"/>
    <property type="project" value="UniProtKB-UniRule"/>
</dbReference>
<dbReference type="SMR" id="A0A0A2R5W2"/>
<evidence type="ECO:0000256" key="6">
    <source>
        <dbReference type="ARBA" id="ARBA00022777"/>
    </source>
</evidence>
<comment type="subcellular location">
    <subcellularLocation>
        <location evidence="11">Cytoplasm</location>
    </subcellularLocation>
</comment>
<feature type="binding site" evidence="11">
    <location>
        <position position="39"/>
    </location>
    <ligand>
        <name>substrate</name>
    </ligand>
</feature>
<comment type="similarity">
    <text evidence="11">Belongs to the shikimate kinase family.</text>
</comment>
<keyword evidence="2 11" id="KW-0963">Cytoplasm</keyword>
<proteinExistence type="inferred from homology"/>
<keyword evidence="4 11" id="KW-0808">Transferase</keyword>
<comment type="cofactor">
    <cofactor evidence="11">
        <name>Mg(2+)</name>
        <dbReference type="ChEBI" id="CHEBI:18420"/>
    </cofactor>
    <text evidence="11">Binds 1 Mg(2+) ion per subunit.</text>
</comment>
<sequence>MNHQDEKPIIYLIGARGAGKTTVGKPLAQALLYDFIDTDACVTEQCRMSISQLVEQSGWRSFRELESDVLRQVSKPHRLVSTGGGIVMAPENRAFMQSSGKVVYLRASAETLAERLSHTPQAHQRPSLTGKCIVEEMAEVLSKREPLYLECADIVVDATCPVPELISQICTRIHAAV</sequence>
<gene>
    <name evidence="14" type="primary">aroL</name>
    <name evidence="11" type="synonym">aroK</name>
    <name evidence="13" type="ORF">CYG68_00140</name>
    <name evidence="14" type="ORF">OSC06_15705</name>
    <name evidence="12" type="ORF">PN925_001819</name>
</gene>
<evidence type="ECO:0000256" key="5">
    <source>
        <dbReference type="ARBA" id="ARBA00022741"/>
    </source>
</evidence>
<dbReference type="InterPro" id="IPR023000">
    <property type="entry name" value="Shikimate_kinase_CS"/>
</dbReference>
<dbReference type="OrthoDB" id="9800332at2"/>
<dbReference type="EC" id="2.7.1.71" evidence="11"/>
<dbReference type="InterPro" id="IPR031322">
    <property type="entry name" value="Shikimate/glucono_kinase"/>
</dbReference>
<keyword evidence="8 11" id="KW-0460">Magnesium</keyword>
<dbReference type="EMBL" id="ABKJEP030000018">
    <property type="protein sequence ID" value="EMO9456445.1"/>
    <property type="molecule type" value="Genomic_DNA"/>
</dbReference>
<dbReference type="SUPFAM" id="SSF52540">
    <property type="entry name" value="P-loop containing nucleoside triphosphate hydrolases"/>
    <property type="match status" value="1"/>
</dbReference>
<dbReference type="Gene3D" id="3.40.50.300">
    <property type="entry name" value="P-loop containing nucleotide triphosphate hydrolases"/>
    <property type="match status" value="1"/>
</dbReference>
<comment type="caution">
    <text evidence="14">The sequence shown here is derived from an EMBL/GenBank/DDBJ whole genome shotgun (WGS) entry which is preliminary data.</text>
</comment>
<dbReference type="GO" id="GO:0008652">
    <property type="term" value="P:amino acid biosynthetic process"/>
    <property type="evidence" value="ECO:0007669"/>
    <property type="project" value="UniProtKB-KW"/>
</dbReference>
<evidence type="ECO:0000256" key="10">
    <source>
        <dbReference type="ARBA" id="ARBA00048567"/>
    </source>
</evidence>
<feature type="binding site" evidence="11">
    <location>
        <begin position="17"/>
        <end position="22"/>
    </location>
    <ligand>
        <name>ATP</name>
        <dbReference type="ChEBI" id="CHEBI:30616"/>
    </ligand>
</feature>
<evidence type="ECO:0000256" key="2">
    <source>
        <dbReference type="ARBA" id="ARBA00022490"/>
    </source>
</evidence>
<dbReference type="Proteomes" id="UP001182247">
    <property type="component" value="Unassembled WGS sequence"/>
</dbReference>
<organism evidence="14 15">
    <name type="scientific">Morganella morganii</name>
    <name type="common">Proteus morganii</name>
    <dbReference type="NCBI Taxonomy" id="582"/>
    <lineage>
        <taxon>Bacteria</taxon>
        <taxon>Pseudomonadati</taxon>
        <taxon>Pseudomonadota</taxon>
        <taxon>Gammaproteobacteria</taxon>
        <taxon>Enterobacterales</taxon>
        <taxon>Morganellaceae</taxon>
        <taxon>Morganella</taxon>
    </lineage>
</organism>
<comment type="caution">
    <text evidence="11">Lacks conserved residue(s) required for the propagation of feature annotation.</text>
</comment>
<dbReference type="GO" id="GO:0004765">
    <property type="term" value="F:shikimate kinase activity"/>
    <property type="evidence" value="ECO:0007669"/>
    <property type="project" value="UniProtKB-UniRule"/>
</dbReference>
<feature type="binding site" evidence="11">
    <location>
        <position position="21"/>
    </location>
    <ligand>
        <name>Mg(2+)</name>
        <dbReference type="ChEBI" id="CHEBI:18420"/>
    </ligand>
</feature>
<keyword evidence="6 11" id="KW-0418">Kinase</keyword>
<dbReference type="GO" id="GO:0009073">
    <property type="term" value="P:aromatic amino acid family biosynthetic process"/>
    <property type="evidence" value="ECO:0007669"/>
    <property type="project" value="UniProtKB-KW"/>
</dbReference>
<dbReference type="PRINTS" id="PR01100">
    <property type="entry name" value="SHIKIMTKNASE"/>
</dbReference>
<dbReference type="HAMAP" id="MF_00109">
    <property type="entry name" value="Shikimate_kinase"/>
    <property type="match status" value="1"/>
</dbReference>
<dbReference type="PANTHER" id="PTHR21087:SF21">
    <property type="entry name" value="SHIKIMATE KINASE 2"/>
    <property type="match status" value="1"/>
</dbReference>
<dbReference type="GO" id="GO:0000287">
    <property type="term" value="F:magnesium ion binding"/>
    <property type="evidence" value="ECO:0007669"/>
    <property type="project" value="UniProtKB-UniRule"/>
</dbReference>
<dbReference type="UniPathway" id="UPA00053">
    <property type="reaction ID" value="UER00088"/>
</dbReference>
<dbReference type="Proteomes" id="UP000650477">
    <property type="component" value="Unassembled WGS sequence"/>
</dbReference>
<dbReference type="InterPro" id="IPR027417">
    <property type="entry name" value="P-loop_NTPase"/>
</dbReference>
<evidence type="ECO:0000313" key="12">
    <source>
        <dbReference type="EMBL" id="EMO9456445.1"/>
    </source>
</evidence>
<dbReference type="InterPro" id="IPR000623">
    <property type="entry name" value="Shikimate_kinase/TSH1"/>
</dbReference>
<comment type="function">
    <text evidence="11">Catalyzes the specific phosphorylation of the 3-hydroxyl group of shikimic acid using ATP as a cosubstrate.</text>
</comment>
<comment type="catalytic activity">
    <reaction evidence="10 11">
        <text>shikimate + ATP = 3-phosphoshikimate + ADP + H(+)</text>
        <dbReference type="Rhea" id="RHEA:13121"/>
        <dbReference type="ChEBI" id="CHEBI:15378"/>
        <dbReference type="ChEBI" id="CHEBI:30616"/>
        <dbReference type="ChEBI" id="CHEBI:36208"/>
        <dbReference type="ChEBI" id="CHEBI:145989"/>
        <dbReference type="ChEBI" id="CHEBI:456216"/>
        <dbReference type="EC" id="2.7.1.71"/>
    </reaction>
</comment>
<keyword evidence="7 11" id="KW-0067">ATP-binding</keyword>
<evidence type="ECO:0000256" key="11">
    <source>
        <dbReference type="HAMAP-Rule" id="MF_00109"/>
    </source>
</evidence>
<dbReference type="GO" id="GO:0005829">
    <property type="term" value="C:cytosol"/>
    <property type="evidence" value="ECO:0007669"/>
    <property type="project" value="TreeGrafter"/>
</dbReference>
<feature type="binding site" evidence="11">
    <location>
        <position position="63"/>
    </location>
    <ligand>
        <name>substrate</name>
    </ligand>
</feature>
<evidence type="ECO:0000313" key="15">
    <source>
        <dbReference type="Proteomes" id="UP001182247"/>
    </source>
</evidence>
<protein>
    <recommendedName>
        <fullName evidence="11">Shikimate kinase 1</fullName>
        <shortName evidence="11">SK 1</shortName>
        <ecNumber evidence="11">2.7.1.71</ecNumber>
    </recommendedName>
</protein>
<evidence type="ECO:0000313" key="14">
    <source>
        <dbReference type="EMBL" id="MDS0899409.1"/>
    </source>
</evidence>
<reference evidence="12" key="3">
    <citation type="submission" date="2024-02" db="EMBL/GenBank/DDBJ databases">
        <authorList>
            <consortium name="Clinical and Environmental Microbiology Branch: Whole genome sequencing antimicrobial resistance pathogens in the healthcare setting"/>
        </authorList>
    </citation>
    <scope>NUCLEOTIDE SEQUENCE</scope>
    <source>
        <strain evidence="12">2023KU-00017</strain>
    </source>
</reference>
<dbReference type="RefSeq" id="WP_024472634.1">
    <property type="nucleotide sequence ID" value="NZ_BPMH01000040.1"/>
</dbReference>
<evidence type="ECO:0000256" key="4">
    <source>
        <dbReference type="ARBA" id="ARBA00022679"/>
    </source>
</evidence>
<dbReference type="NCBIfam" id="NF002988">
    <property type="entry name" value="PRK03731.1"/>
    <property type="match status" value="1"/>
</dbReference>
<evidence type="ECO:0000256" key="1">
    <source>
        <dbReference type="ARBA" id="ARBA00004842"/>
    </source>
</evidence>
<dbReference type="PANTHER" id="PTHR21087">
    <property type="entry name" value="SHIKIMATE KINASE"/>
    <property type="match status" value="1"/>
</dbReference>
<keyword evidence="3 11" id="KW-0028">Amino-acid biosynthesis</keyword>
<keyword evidence="5 11" id="KW-0547">Nucleotide-binding</keyword>
<reference evidence="13" key="1">
    <citation type="submission" date="2017-12" db="EMBL/GenBank/DDBJ databases">
        <title>Genome sequencing and analysis.</title>
        <authorList>
            <person name="Huang Y.-T."/>
        </authorList>
    </citation>
    <scope>NUCLEOTIDE SEQUENCE</scope>
    <source>
        <strain evidence="13">VGH116</strain>
    </source>
</reference>
<evidence type="ECO:0000256" key="3">
    <source>
        <dbReference type="ARBA" id="ARBA00022605"/>
    </source>
</evidence>
<comment type="pathway">
    <text evidence="1 11">Metabolic intermediate biosynthesis; chorismate biosynthesis; chorismate from D-erythrose 4-phosphate and phosphoenolpyruvate: step 5/7.</text>
</comment>